<keyword evidence="6" id="KW-0677">Repeat</keyword>
<comment type="similarity">
    <text evidence="3 11">Belongs to the Deltex family.</text>
</comment>
<evidence type="ECO:0000256" key="1">
    <source>
        <dbReference type="ARBA" id="ARBA00000900"/>
    </source>
</evidence>
<dbReference type="InterPro" id="IPR037197">
    <property type="entry name" value="WWE_dom_sf"/>
</dbReference>
<dbReference type="FunFam" id="3.30.40.10:FF:000097">
    <property type="entry name" value="E3 ubiquitin-protein ligase DTX4"/>
    <property type="match status" value="1"/>
</dbReference>
<dbReference type="SUPFAM" id="SSF117839">
    <property type="entry name" value="WWE domain"/>
    <property type="match status" value="2"/>
</dbReference>
<dbReference type="GO" id="GO:0016567">
    <property type="term" value="P:protein ubiquitination"/>
    <property type="evidence" value="ECO:0007669"/>
    <property type="project" value="UniProtKB-UniRule"/>
</dbReference>
<evidence type="ECO:0000256" key="5">
    <source>
        <dbReference type="ARBA" id="ARBA00022723"/>
    </source>
</evidence>
<evidence type="ECO:0000313" key="15">
    <source>
        <dbReference type="Proteomes" id="UP000515156"/>
    </source>
</evidence>
<dbReference type="GO" id="GO:0005737">
    <property type="term" value="C:cytoplasm"/>
    <property type="evidence" value="ECO:0007669"/>
    <property type="project" value="UniProtKB-SubCell"/>
</dbReference>
<dbReference type="CTD" id="113878"/>
<dbReference type="GO" id="GO:0008270">
    <property type="term" value="F:zinc ion binding"/>
    <property type="evidence" value="ECO:0007669"/>
    <property type="project" value="UniProtKB-KW"/>
</dbReference>
<evidence type="ECO:0000259" key="14">
    <source>
        <dbReference type="PROSITE" id="PS50918"/>
    </source>
</evidence>
<keyword evidence="5 11" id="KW-0479">Metal-binding</keyword>
<dbReference type="Gene3D" id="3.30.390.130">
    <property type="match status" value="1"/>
</dbReference>
<evidence type="ECO:0000259" key="13">
    <source>
        <dbReference type="PROSITE" id="PS50089"/>
    </source>
</evidence>
<dbReference type="RefSeq" id="XP_030078209.1">
    <property type="nucleotide sequence ID" value="XM_030222349.1"/>
</dbReference>
<comment type="subcellular location">
    <subcellularLocation>
        <location evidence="11">Cytoplasm</location>
    </subcellularLocation>
</comment>
<dbReference type="Gene3D" id="3.30.720.50">
    <property type="match status" value="2"/>
</dbReference>
<evidence type="ECO:0000256" key="3">
    <source>
        <dbReference type="ARBA" id="ARBA00009413"/>
    </source>
</evidence>
<evidence type="ECO:0000313" key="17">
    <source>
        <dbReference type="RefSeq" id="XP_030078210.1"/>
    </source>
</evidence>
<dbReference type="OrthoDB" id="2449614at2759"/>
<dbReference type="CDD" id="cd16672">
    <property type="entry name" value="RING-H2_DTX2"/>
    <property type="match status" value="1"/>
</dbReference>
<dbReference type="EC" id="2.3.2.27" evidence="11"/>
<sequence>MAAVPATGSGASGTSGPPAAVPLLHPGMAVAVWEWKNEFNCWKPYSGKVSCYIEQCMQAHQNQKGQRAAPGNVNSICLGQADPRLAQYIIDIPNMVQFRQDTGTVRNVQKTLYPPKSAPGFGVCWEWMNDEGSWTTYEMAVSNFLEMCSTAGQQFIDLGCRGYNYNIDLTSLVQINKTSGFKRKIQRCVGTPYPLISTAGPIHNGATCSCQQCLVSGGIGPILSRPRHSMINQQSSFASHGSSQLSAAASFVPYPKPSLSGTRSGISTNGPWLPSAPSPAAGTISSNGVSSTSLSVQLQRHNKVHQALAGMTSILLSAAGLPSRLSHAPPSASTTTKMRSSVKKLRKMPKKDTISDPEQIVKKYVDKMDSPPGEDCIICMEKLTVASGYGDMTQSMTIQPEMVGKLKKCGHSFHTLCLLAMYNNGNKDGSLQCPTCKAIYGEKTGTQPDGKMEVYFMPHSLPGHPDCGVIHIVYTILPGIQGPEHPNPGKPYTARGFPRHCFLPNNSKGKKVLDLLHLAWKRRLIFTVGVSSTTGEVDTVVWNEIHHKTEMCSNTSGHGFPDPNYLDNVLAELVAQGVTEDCLGH</sequence>
<dbReference type="InterPro" id="IPR039396">
    <property type="entry name" value="Deltex_C"/>
</dbReference>
<dbReference type="RefSeq" id="XP_030078210.1">
    <property type="nucleotide sequence ID" value="XM_030222350.1"/>
</dbReference>
<keyword evidence="9" id="KW-0914">Notch signaling pathway</keyword>
<comment type="pathway">
    <text evidence="2 11">Protein modification; protein ubiquitination.</text>
</comment>
<dbReference type="AlphaFoldDB" id="A0A6P7ZW98"/>
<comment type="catalytic activity">
    <reaction evidence="1 11">
        <text>S-ubiquitinyl-[E2 ubiquitin-conjugating enzyme]-L-cysteine + [acceptor protein]-L-lysine = [E2 ubiquitin-conjugating enzyme]-L-cysteine + N(6)-ubiquitinyl-[acceptor protein]-L-lysine.</text>
        <dbReference type="EC" id="2.3.2.27"/>
    </reaction>
</comment>
<feature type="domain" description="WWE" evidence="14">
    <location>
        <begin position="111"/>
        <end position="187"/>
    </location>
</feature>
<feature type="compositionally biased region" description="Basic residues" evidence="12">
    <location>
        <begin position="340"/>
        <end position="349"/>
    </location>
</feature>
<dbReference type="Pfam" id="PF02825">
    <property type="entry name" value="WWE"/>
    <property type="match status" value="2"/>
</dbReference>
<keyword evidence="4 11" id="KW-0808">Transferase</keyword>
<proteinExistence type="inferred from homology"/>
<dbReference type="PROSITE" id="PS50918">
    <property type="entry name" value="WWE"/>
    <property type="match status" value="2"/>
</dbReference>
<dbReference type="GeneID" id="115482507"/>
<evidence type="ECO:0000256" key="11">
    <source>
        <dbReference type="RuleBase" id="RU367105"/>
    </source>
</evidence>
<accession>A0A6P7ZW98</accession>
<protein>
    <recommendedName>
        <fullName evidence="11">E3 ubiquitin-protein ligase</fullName>
        <ecNumber evidence="11">2.3.2.27</ecNumber>
    </recommendedName>
</protein>
<dbReference type="GO" id="GO:0061630">
    <property type="term" value="F:ubiquitin protein ligase activity"/>
    <property type="evidence" value="ECO:0007669"/>
    <property type="project" value="UniProtKB-UniRule"/>
</dbReference>
<dbReference type="CDD" id="cd09633">
    <property type="entry name" value="Deltex_C"/>
    <property type="match status" value="1"/>
</dbReference>
<dbReference type="InterPro" id="IPR001841">
    <property type="entry name" value="Znf_RING"/>
</dbReference>
<dbReference type="PROSITE" id="PS50089">
    <property type="entry name" value="ZF_RING_2"/>
    <property type="match status" value="1"/>
</dbReference>
<evidence type="ECO:0000256" key="6">
    <source>
        <dbReference type="ARBA" id="ARBA00022737"/>
    </source>
</evidence>
<dbReference type="InterPro" id="IPR027370">
    <property type="entry name" value="Znf-RING_euk"/>
</dbReference>
<evidence type="ECO:0000256" key="12">
    <source>
        <dbReference type="SAM" id="MobiDB-lite"/>
    </source>
</evidence>
<dbReference type="Proteomes" id="UP000515156">
    <property type="component" value="Chromosome 13"/>
</dbReference>
<dbReference type="KEGG" id="muo:115482507"/>
<dbReference type="SMART" id="SM00184">
    <property type="entry name" value="RING"/>
    <property type="match status" value="1"/>
</dbReference>
<dbReference type="InterPro" id="IPR004170">
    <property type="entry name" value="WWE_dom"/>
</dbReference>
<dbReference type="InterPro" id="IPR039399">
    <property type="entry name" value="Deltex_C_sf"/>
</dbReference>
<evidence type="ECO:0000256" key="2">
    <source>
        <dbReference type="ARBA" id="ARBA00004906"/>
    </source>
</evidence>
<keyword evidence="8 11" id="KW-0862">Zinc</keyword>
<evidence type="ECO:0000256" key="8">
    <source>
        <dbReference type="ARBA" id="ARBA00022833"/>
    </source>
</evidence>
<organism evidence="15 16">
    <name type="scientific">Microcaecilia unicolor</name>
    <dbReference type="NCBI Taxonomy" id="1415580"/>
    <lineage>
        <taxon>Eukaryota</taxon>
        <taxon>Metazoa</taxon>
        <taxon>Chordata</taxon>
        <taxon>Craniata</taxon>
        <taxon>Vertebrata</taxon>
        <taxon>Euteleostomi</taxon>
        <taxon>Amphibia</taxon>
        <taxon>Gymnophiona</taxon>
        <taxon>Siphonopidae</taxon>
        <taxon>Microcaecilia</taxon>
    </lineage>
</organism>
<dbReference type="Gene3D" id="3.30.40.10">
    <property type="entry name" value="Zinc/RING finger domain, C3HC4 (zinc finger)"/>
    <property type="match status" value="1"/>
</dbReference>
<evidence type="ECO:0000256" key="9">
    <source>
        <dbReference type="ARBA" id="ARBA00022976"/>
    </source>
</evidence>
<feature type="domain" description="WWE" evidence="14">
    <location>
        <begin position="19"/>
        <end position="110"/>
    </location>
</feature>
<dbReference type="FunFam" id="3.30.390.130:FF:000001">
    <property type="entry name" value="Probable E3 ubiquitin-protein ligase DTX3"/>
    <property type="match status" value="1"/>
</dbReference>
<dbReference type="InterPro" id="IPR018123">
    <property type="entry name" value="WWE-dom_subgr"/>
</dbReference>
<evidence type="ECO:0000256" key="10">
    <source>
        <dbReference type="PROSITE-ProRule" id="PRU00175"/>
    </source>
</evidence>
<dbReference type="SUPFAM" id="SSF57850">
    <property type="entry name" value="RING/U-box"/>
    <property type="match status" value="1"/>
</dbReference>
<dbReference type="GO" id="GO:0007219">
    <property type="term" value="P:Notch signaling pathway"/>
    <property type="evidence" value="ECO:0007669"/>
    <property type="project" value="UniProtKB-KW"/>
</dbReference>
<dbReference type="InterPro" id="IPR039398">
    <property type="entry name" value="Deltex_fam"/>
</dbReference>
<evidence type="ECO:0000313" key="16">
    <source>
        <dbReference type="RefSeq" id="XP_030078209.1"/>
    </source>
</evidence>
<keyword evidence="11" id="KW-0963">Cytoplasm</keyword>
<feature type="domain" description="RING-type" evidence="13">
    <location>
        <begin position="376"/>
        <end position="437"/>
    </location>
</feature>
<dbReference type="PANTHER" id="PTHR12622">
    <property type="entry name" value="DELTEX-RELATED"/>
    <property type="match status" value="1"/>
</dbReference>
<keyword evidence="7 10" id="KW-0863">Zinc-finger</keyword>
<dbReference type="SMART" id="SM00678">
    <property type="entry name" value="WWE"/>
    <property type="match status" value="2"/>
</dbReference>
<dbReference type="UniPathway" id="UPA00143"/>
<feature type="region of interest" description="Disordered" evidence="12">
    <location>
        <begin position="325"/>
        <end position="354"/>
    </location>
</feature>
<dbReference type="Pfam" id="PF13445">
    <property type="entry name" value="zf-RING_UBOX"/>
    <property type="match status" value="1"/>
</dbReference>
<dbReference type="Pfam" id="PF18102">
    <property type="entry name" value="DTC"/>
    <property type="match status" value="1"/>
</dbReference>
<name>A0A6P7ZW98_9AMPH</name>
<evidence type="ECO:0000256" key="4">
    <source>
        <dbReference type="ARBA" id="ARBA00022679"/>
    </source>
</evidence>
<evidence type="ECO:0000256" key="7">
    <source>
        <dbReference type="ARBA" id="ARBA00022771"/>
    </source>
</evidence>
<dbReference type="InterPro" id="IPR013083">
    <property type="entry name" value="Znf_RING/FYVE/PHD"/>
</dbReference>
<keyword evidence="15" id="KW-1185">Reference proteome</keyword>
<reference evidence="16 17" key="1">
    <citation type="submission" date="2025-04" db="UniProtKB">
        <authorList>
            <consortium name="RefSeq"/>
        </authorList>
    </citation>
    <scope>IDENTIFICATION</scope>
</reference>
<gene>
    <name evidence="16 17" type="primary">DTX2</name>
</gene>